<dbReference type="Pfam" id="PF00643">
    <property type="entry name" value="zf-B_box"/>
    <property type="match status" value="1"/>
</dbReference>
<dbReference type="InterPro" id="IPR003879">
    <property type="entry name" value="Butyrophylin_SPRY"/>
</dbReference>
<keyword evidence="6" id="KW-0391">Immunity</keyword>
<dbReference type="InterPro" id="IPR003877">
    <property type="entry name" value="SPRY_dom"/>
</dbReference>
<evidence type="ECO:0000259" key="11">
    <source>
        <dbReference type="PROSITE" id="PS50119"/>
    </source>
</evidence>
<feature type="coiled-coil region" evidence="9">
    <location>
        <begin position="183"/>
        <end position="286"/>
    </location>
</feature>
<dbReference type="GO" id="GO:0005737">
    <property type="term" value="C:cytoplasm"/>
    <property type="evidence" value="ECO:0007669"/>
    <property type="project" value="UniProtKB-ARBA"/>
</dbReference>
<gene>
    <name evidence="13" type="ORF">PECUL_23A019224</name>
</gene>
<dbReference type="EMBL" id="OW240924">
    <property type="protein sequence ID" value="CAH2327440.1"/>
    <property type="molecule type" value="Genomic_DNA"/>
</dbReference>
<evidence type="ECO:0000256" key="6">
    <source>
        <dbReference type="ARBA" id="ARBA00022859"/>
    </source>
</evidence>
<organism evidence="13 14">
    <name type="scientific">Pelobates cultripes</name>
    <name type="common">Western spadefoot toad</name>
    <dbReference type="NCBI Taxonomy" id="61616"/>
    <lineage>
        <taxon>Eukaryota</taxon>
        <taxon>Metazoa</taxon>
        <taxon>Chordata</taxon>
        <taxon>Craniata</taxon>
        <taxon>Vertebrata</taxon>
        <taxon>Euteleostomi</taxon>
        <taxon>Amphibia</taxon>
        <taxon>Batrachia</taxon>
        <taxon>Anura</taxon>
        <taxon>Pelobatoidea</taxon>
        <taxon>Pelobatidae</taxon>
        <taxon>Pelobates</taxon>
    </lineage>
</organism>
<dbReference type="Gene3D" id="3.30.160.60">
    <property type="entry name" value="Classic Zinc Finger"/>
    <property type="match status" value="1"/>
</dbReference>
<feature type="domain" description="B box-type" evidence="11">
    <location>
        <begin position="138"/>
        <end position="179"/>
    </location>
</feature>
<reference evidence="13" key="1">
    <citation type="submission" date="2022-03" db="EMBL/GenBank/DDBJ databases">
        <authorList>
            <person name="Alioto T."/>
            <person name="Alioto T."/>
            <person name="Gomez Garrido J."/>
        </authorList>
    </citation>
    <scope>NUCLEOTIDE SEQUENCE</scope>
</reference>
<keyword evidence="2" id="KW-0479">Metal-binding</keyword>
<dbReference type="InterPro" id="IPR000315">
    <property type="entry name" value="Znf_B-box"/>
</dbReference>
<feature type="domain" description="RING-type" evidence="10">
    <location>
        <begin position="12"/>
        <end position="55"/>
    </location>
</feature>
<dbReference type="Proteomes" id="UP001295444">
    <property type="component" value="Chromosome 13"/>
</dbReference>
<dbReference type="InterPro" id="IPR001841">
    <property type="entry name" value="Znf_RING"/>
</dbReference>
<dbReference type="PANTHER" id="PTHR25465:SF41">
    <property type="entry name" value="E3 UBIQUITIN-PROTEIN LIGASE RNF135"/>
    <property type="match status" value="1"/>
</dbReference>
<name>A0AAD1TNY4_PELCU</name>
<feature type="domain" description="B30.2/SPRY" evidence="12">
    <location>
        <begin position="340"/>
        <end position="544"/>
    </location>
</feature>
<evidence type="ECO:0000256" key="2">
    <source>
        <dbReference type="ARBA" id="ARBA00022723"/>
    </source>
</evidence>
<evidence type="ECO:0000256" key="5">
    <source>
        <dbReference type="ARBA" id="ARBA00022833"/>
    </source>
</evidence>
<evidence type="ECO:0000259" key="10">
    <source>
        <dbReference type="PROSITE" id="PS50089"/>
    </source>
</evidence>
<evidence type="ECO:0000256" key="7">
    <source>
        <dbReference type="ARBA" id="ARBA00023054"/>
    </source>
</evidence>
<evidence type="ECO:0000313" key="14">
    <source>
        <dbReference type="Proteomes" id="UP001295444"/>
    </source>
</evidence>
<dbReference type="InterPro" id="IPR003649">
    <property type="entry name" value="Bbox_C"/>
</dbReference>
<dbReference type="InterPro" id="IPR027370">
    <property type="entry name" value="Znf-RING_euk"/>
</dbReference>
<dbReference type="SMART" id="SM00502">
    <property type="entry name" value="BBC"/>
    <property type="match status" value="1"/>
</dbReference>
<dbReference type="InterPro" id="IPR006574">
    <property type="entry name" value="PRY"/>
</dbReference>
<dbReference type="CDD" id="cd19769">
    <property type="entry name" value="Bbox2_TRIM16-like"/>
    <property type="match status" value="1"/>
</dbReference>
<dbReference type="PROSITE" id="PS50188">
    <property type="entry name" value="B302_SPRY"/>
    <property type="match status" value="1"/>
</dbReference>
<dbReference type="Gene3D" id="2.60.120.920">
    <property type="match status" value="1"/>
</dbReference>
<dbReference type="SUPFAM" id="SSF57845">
    <property type="entry name" value="B-box zinc-binding domain"/>
    <property type="match status" value="1"/>
</dbReference>
<dbReference type="InterPro" id="IPR013083">
    <property type="entry name" value="Znf_RING/FYVE/PHD"/>
</dbReference>
<dbReference type="SMART" id="SM00589">
    <property type="entry name" value="PRY"/>
    <property type="match status" value="1"/>
</dbReference>
<dbReference type="SMART" id="SM00184">
    <property type="entry name" value="RING"/>
    <property type="match status" value="1"/>
</dbReference>
<keyword evidence="5" id="KW-0862">Zinc</keyword>
<evidence type="ECO:0000256" key="9">
    <source>
        <dbReference type="SAM" id="Coils"/>
    </source>
</evidence>
<accession>A0AAD1TNY4</accession>
<dbReference type="SUPFAM" id="SSF57850">
    <property type="entry name" value="RING/U-box"/>
    <property type="match status" value="1"/>
</dbReference>
<dbReference type="Pfam" id="PF13765">
    <property type="entry name" value="PRY"/>
    <property type="match status" value="1"/>
</dbReference>
<protein>
    <submittedName>
        <fullName evidence="13">Tripartite motif-containing 7-like</fullName>
    </submittedName>
</protein>
<dbReference type="GO" id="GO:0045087">
    <property type="term" value="P:innate immune response"/>
    <property type="evidence" value="ECO:0007669"/>
    <property type="project" value="UniProtKB-KW"/>
</dbReference>
<evidence type="ECO:0000256" key="8">
    <source>
        <dbReference type="PROSITE-ProRule" id="PRU00024"/>
    </source>
</evidence>
<dbReference type="Pfam" id="PF00622">
    <property type="entry name" value="SPRY"/>
    <property type="match status" value="1"/>
</dbReference>
<dbReference type="CDD" id="cd16597">
    <property type="entry name" value="RING-HC_TRIM25_C-IV"/>
    <property type="match status" value="1"/>
</dbReference>
<dbReference type="PROSITE" id="PS50089">
    <property type="entry name" value="ZF_RING_2"/>
    <property type="match status" value="1"/>
</dbReference>
<keyword evidence="4" id="KW-0833">Ubl conjugation pathway</keyword>
<dbReference type="InterPro" id="IPR001870">
    <property type="entry name" value="B30.2/SPRY"/>
</dbReference>
<evidence type="ECO:0000259" key="12">
    <source>
        <dbReference type="PROSITE" id="PS50188"/>
    </source>
</evidence>
<evidence type="ECO:0000256" key="3">
    <source>
        <dbReference type="ARBA" id="ARBA00022771"/>
    </source>
</evidence>
<keyword evidence="1" id="KW-0399">Innate immunity</keyword>
<keyword evidence="14" id="KW-1185">Reference proteome</keyword>
<evidence type="ECO:0000256" key="1">
    <source>
        <dbReference type="ARBA" id="ARBA00022588"/>
    </source>
</evidence>
<dbReference type="GO" id="GO:0008270">
    <property type="term" value="F:zinc ion binding"/>
    <property type="evidence" value="ECO:0007669"/>
    <property type="project" value="UniProtKB-KW"/>
</dbReference>
<evidence type="ECO:0000313" key="13">
    <source>
        <dbReference type="EMBL" id="CAH2327440.1"/>
    </source>
</evidence>
<dbReference type="InterPro" id="IPR043136">
    <property type="entry name" value="B30.2/SPRY_sf"/>
</dbReference>
<keyword evidence="3 8" id="KW-0863">Zinc-finger</keyword>
<dbReference type="InterPro" id="IPR017907">
    <property type="entry name" value="Znf_RING_CS"/>
</dbReference>
<dbReference type="PANTHER" id="PTHR25465">
    <property type="entry name" value="B-BOX DOMAIN CONTAINING"/>
    <property type="match status" value="1"/>
</dbReference>
<dbReference type="SUPFAM" id="SSF49899">
    <property type="entry name" value="Concanavalin A-like lectins/glucanases"/>
    <property type="match status" value="1"/>
</dbReference>
<dbReference type="InterPro" id="IPR013320">
    <property type="entry name" value="ConA-like_dom_sf"/>
</dbReference>
<dbReference type="Gene3D" id="4.10.830.40">
    <property type="match status" value="1"/>
</dbReference>
<sequence>MASADLRDELNCSICLNIYTDPVTLTCGHNFCLLCIGNVLDTQQESGIYTCPECRAESQYRPALQRNTTLCNIVERLQSAQPVQPVKEVTGIPCTYCLHASVPAAKTCLHCEASVCGNHLKVHSKSAEHILIEPTNSPRNRKCSVHNEILKYYCTEDCTCICVSCSLAGSHKGHHFDTLNYANKKKKEKLIQILAELNLQQENAEKRNQYLQKHMAIVKEKAAGLRKQVTKEIKDIKEHLELLEKIVLNEISRQEDLILIDCSHLMQKQEKRMNELAKKISHTTELLKTPDPLNILQEKQSLRNGFCDAPKKEGEKDLDIPGIAHVFQMNLAVLIQDLKKRHNIIMVSKTLLDVKITTDIFLDENTASNLVSVSKCLQSTYAVCYSQSRPDTPMRFQFYPQVLSNRVITFGRHYWEVETSKDGWIIGMAYPSIDRKGRLSYDHSYTGKIESFVGDCKSWRLRAYRNNYSVLSDRMVSTLNCRPSSQRLGIYLDYKLGLLSFYEMGNSITHLHTFNATFTEPLLATISVWDQGRVRIIGSINDLYICQV</sequence>
<dbReference type="Gene3D" id="3.30.40.10">
    <property type="entry name" value="Zinc/RING finger domain, C3HC4 (zinc finger)"/>
    <property type="match status" value="1"/>
</dbReference>
<dbReference type="AlphaFoldDB" id="A0AAD1TNY4"/>
<dbReference type="SMART" id="SM00336">
    <property type="entry name" value="BBOX"/>
    <property type="match status" value="1"/>
</dbReference>
<dbReference type="Pfam" id="PF13445">
    <property type="entry name" value="zf-RING_UBOX"/>
    <property type="match status" value="1"/>
</dbReference>
<dbReference type="SMART" id="SM00449">
    <property type="entry name" value="SPRY"/>
    <property type="match status" value="1"/>
</dbReference>
<dbReference type="PRINTS" id="PR01407">
    <property type="entry name" value="BUTYPHLNCDUF"/>
</dbReference>
<keyword evidence="7 9" id="KW-0175">Coiled coil</keyword>
<dbReference type="InterPro" id="IPR051051">
    <property type="entry name" value="E3_ubiq-ligase_TRIM/RNF"/>
</dbReference>
<evidence type="ECO:0000256" key="4">
    <source>
        <dbReference type="ARBA" id="ARBA00022786"/>
    </source>
</evidence>
<dbReference type="PROSITE" id="PS00518">
    <property type="entry name" value="ZF_RING_1"/>
    <property type="match status" value="1"/>
</dbReference>
<dbReference type="PROSITE" id="PS50119">
    <property type="entry name" value="ZF_BBOX"/>
    <property type="match status" value="1"/>
</dbReference>
<proteinExistence type="predicted"/>